<dbReference type="EnsemblBacteria" id="AAS96521">
    <property type="protein sequence ID" value="AAS96521"/>
    <property type="gene ID" value="DVU_2046"/>
</dbReference>
<dbReference type="HOGENOM" id="CLU_3006865_0_0_7"/>
<dbReference type="EMBL" id="AE017285">
    <property type="protein sequence ID" value="AAS96521.1"/>
    <property type="molecule type" value="Genomic_DNA"/>
</dbReference>
<keyword evidence="2" id="KW-1185">Reference proteome</keyword>
<sequence>MRRIPTESPVHFAAQPRRIAVKAPRMAGHFRKRKGAPYAEAPVQDGIACKQIYAQR</sequence>
<name>Q72AE9_NITV2</name>
<accession>Q72AE9</accession>
<evidence type="ECO:0000313" key="1">
    <source>
        <dbReference type="EMBL" id="AAS96521.1"/>
    </source>
</evidence>
<dbReference type="OrthoDB" id="9871332at2"/>
<reference evidence="1 2" key="1">
    <citation type="journal article" date="2004" name="Nat. Biotechnol.">
        <title>The genome sequence of the anaerobic, sulfate-reducing bacterium Desulfovibrio vulgaris Hildenborough.</title>
        <authorList>
            <person name="Heidelberg J.F."/>
            <person name="Seshadri R."/>
            <person name="Haveman S.A."/>
            <person name="Hemme C.L."/>
            <person name="Paulsen I.T."/>
            <person name="Kolonay J.F."/>
            <person name="Eisen J.A."/>
            <person name="Ward N."/>
            <person name="Methe B."/>
            <person name="Brinkac L.M."/>
            <person name="Daugherty S.C."/>
            <person name="Deboy R.T."/>
            <person name="Dodson R.J."/>
            <person name="Durkin A.S."/>
            <person name="Madupu R."/>
            <person name="Nelson W.C."/>
            <person name="Sullivan S.A."/>
            <person name="Fouts D."/>
            <person name="Haft D.H."/>
            <person name="Selengut J."/>
            <person name="Peterson J.D."/>
            <person name="Davidsen T.M."/>
            <person name="Zafar N."/>
            <person name="Zhou L."/>
            <person name="Radune D."/>
            <person name="Dimitrov G."/>
            <person name="Hance M."/>
            <person name="Tran K."/>
            <person name="Khouri H."/>
            <person name="Gill J."/>
            <person name="Utterback T.R."/>
            <person name="Feldblyum T.V."/>
            <person name="Wall J.D."/>
            <person name="Voordouw G."/>
            <person name="Fraser C.M."/>
        </authorList>
    </citation>
    <scope>NUCLEOTIDE SEQUENCE [LARGE SCALE GENOMIC DNA]</scope>
    <source>
        <strain evidence="2">ATCC 29579 / DSM 644 / NCIMB 8303 / VKM B-1760 / Hildenborough</strain>
    </source>
</reference>
<protein>
    <submittedName>
        <fullName evidence="1">Uncharacterized protein</fullName>
    </submittedName>
</protein>
<proteinExistence type="predicted"/>
<organism evidence="1 2">
    <name type="scientific">Nitratidesulfovibrio vulgaris (strain ATCC 29579 / DSM 644 / CCUG 34227 / NCIMB 8303 / VKM B-1760 / Hildenborough)</name>
    <name type="common">Desulfovibrio vulgaris</name>
    <dbReference type="NCBI Taxonomy" id="882"/>
    <lineage>
        <taxon>Bacteria</taxon>
        <taxon>Pseudomonadati</taxon>
        <taxon>Thermodesulfobacteriota</taxon>
        <taxon>Desulfovibrionia</taxon>
        <taxon>Desulfovibrionales</taxon>
        <taxon>Desulfovibrionaceae</taxon>
        <taxon>Nitratidesulfovibrio</taxon>
    </lineage>
</organism>
<dbReference type="AlphaFoldDB" id="Q72AE9"/>
<dbReference type="Proteomes" id="UP000002194">
    <property type="component" value="Chromosome"/>
</dbReference>
<evidence type="ECO:0000313" key="2">
    <source>
        <dbReference type="Proteomes" id="UP000002194"/>
    </source>
</evidence>
<gene>
    <name evidence="1" type="ordered locus">DVU_2046</name>
</gene>
<dbReference type="PaxDb" id="882-DVU_2046"/>
<dbReference type="KEGG" id="dvu:DVU_2046"/>
<dbReference type="STRING" id="882.DVU_2046"/>